<sequence>MATNHQEAEETDRLTLLPAELLIDIIEHVDVASHLNFACTCKKIAKCSAGILHRHRKAHDQYGVISDLQPATIPTLLRNIVTHRDPLITWHIRSLEIWGRRRFWEDWRPFMLQPRERFDEDALPLEWSFEDEERAEYMRLFEDMFHPDHYDTCIAKQQLDEGNDCMLKVLLTALCPRLNSVKYVLCDAGNRDESLEWLASLIEMSNSLKSWAPGLRALREVSIGVRSGTWLDCGYGVHHPPDLLATILKLPSIDTVYIHGLYDHDRAEDSARGLSRGCSSAQHLFIDGAEFLGEEFCVALLNAPRSLKSLHLRGNVRRNQGDWDEIEEFLLSARNAQADSLESLMVYEAWGMRTARETGCTLYRLHLLELNTFPHLRHVWLDNADLIKQAVDYDMYTTPELWETPAEAALEWIISRLPASMEVLFLGNSTEKSDPKMTENLLVGFLKSDKFPRLKAIFIEDDVVRRERCQRARCSKHKPPNNLYFQRLIALGEKRGIDVNCTASGTRKKIHNDTDIGFPAVPGDRAALKSLPLDSPVDDSGGGIGFSAREFNAFDGQWQLKGCGNCGDCEKCFQMYPEESWKTKEECIET</sequence>
<dbReference type="Gene3D" id="3.80.10.10">
    <property type="entry name" value="Ribonuclease Inhibitor"/>
    <property type="match status" value="1"/>
</dbReference>
<feature type="domain" description="F-box" evidence="1">
    <location>
        <begin position="15"/>
        <end position="46"/>
    </location>
</feature>
<gene>
    <name evidence="2" type="ORF">BDP55DRAFT_84750</name>
</gene>
<dbReference type="Proteomes" id="UP001224890">
    <property type="component" value="Unassembled WGS sequence"/>
</dbReference>
<dbReference type="AlphaFoldDB" id="A0AAJ0ARQ7"/>
<accession>A0AAJ0ARQ7</accession>
<name>A0AAJ0ARQ7_9PEZI</name>
<dbReference type="GeneID" id="85465785"/>
<evidence type="ECO:0000259" key="1">
    <source>
        <dbReference type="Pfam" id="PF00646"/>
    </source>
</evidence>
<proteinExistence type="predicted"/>
<dbReference type="SUPFAM" id="SSF81383">
    <property type="entry name" value="F-box domain"/>
    <property type="match status" value="1"/>
</dbReference>
<reference evidence="2" key="1">
    <citation type="submission" date="2021-06" db="EMBL/GenBank/DDBJ databases">
        <title>Comparative genomics, transcriptomics and evolutionary studies reveal genomic signatures of adaptation to plant cell wall in hemibiotrophic fungi.</title>
        <authorList>
            <consortium name="DOE Joint Genome Institute"/>
            <person name="Baroncelli R."/>
            <person name="Diaz J.F."/>
            <person name="Benocci T."/>
            <person name="Peng M."/>
            <person name="Battaglia E."/>
            <person name="Haridas S."/>
            <person name="Andreopoulos W."/>
            <person name="Labutti K."/>
            <person name="Pangilinan J."/>
            <person name="Floch G.L."/>
            <person name="Makela M.R."/>
            <person name="Henrissat B."/>
            <person name="Grigoriev I.V."/>
            <person name="Crouch J.A."/>
            <person name="De Vries R.P."/>
            <person name="Sukno S.A."/>
            <person name="Thon M.R."/>
        </authorList>
    </citation>
    <scope>NUCLEOTIDE SEQUENCE</scope>
    <source>
        <strain evidence="2">CBS 193.32</strain>
    </source>
</reference>
<dbReference type="CDD" id="cd09917">
    <property type="entry name" value="F-box_SF"/>
    <property type="match status" value="1"/>
</dbReference>
<evidence type="ECO:0000313" key="2">
    <source>
        <dbReference type="EMBL" id="KAK1687721.1"/>
    </source>
</evidence>
<dbReference type="RefSeq" id="XP_060431416.1">
    <property type="nucleotide sequence ID" value="XM_060581259.1"/>
</dbReference>
<dbReference type="InterPro" id="IPR032675">
    <property type="entry name" value="LRR_dom_sf"/>
</dbReference>
<dbReference type="EMBL" id="JAHMHR010000014">
    <property type="protein sequence ID" value="KAK1687721.1"/>
    <property type="molecule type" value="Genomic_DNA"/>
</dbReference>
<dbReference type="InterPro" id="IPR036047">
    <property type="entry name" value="F-box-like_dom_sf"/>
</dbReference>
<dbReference type="Pfam" id="PF00646">
    <property type="entry name" value="F-box"/>
    <property type="match status" value="1"/>
</dbReference>
<comment type="caution">
    <text evidence="2">The sequence shown here is derived from an EMBL/GenBank/DDBJ whole genome shotgun (WGS) entry which is preliminary data.</text>
</comment>
<organism evidence="2 3">
    <name type="scientific">Colletotrichum godetiae</name>
    <dbReference type="NCBI Taxonomy" id="1209918"/>
    <lineage>
        <taxon>Eukaryota</taxon>
        <taxon>Fungi</taxon>
        <taxon>Dikarya</taxon>
        <taxon>Ascomycota</taxon>
        <taxon>Pezizomycotina</taxon>
        <taxon>Sordariomycetes</taxon>
        <taxon>Hypocreomycetidae</taxon>
        <taxon>Glomerellales</taxon>
        <taxon>Glomerellaceae</taxon>
        <taxon>Colletotrichum</taxon>
        <taxon>Colletotrichum acutatum species complex</taxon>
    </lineage>
</organism>
<evidence type="ECO:0000313" key="3">
    <source>
        <dbReference type="Proteomes" id="UP001224890"/>
    </source>
</evidence>
<keyword evidence="3" id="KW-1185">Reference proteome</keyword>
<dbReference type="InterPro" id="IPR001810">
    <property type="entry name" value="F-box_dom"/>
</dbReference>
<protein>
    <recommendedName>
        <fullName evidence="1">F-box domain-containing protein</fullName>
    </recommendedName>
</protein>